<evidence type="ECO:0000313" key="1">
    <source>
        <dbReference type="EMBL" id="AEN16979.1"/>
    </source>
</evidence>
<gene>
    <name evidence="1" type="ORF">HPSNT_04145</name>
</gene>
<dbReference type="Proteomes" id="UP000008534">
    <property type="component" value="Chromosome"/>
</dbReference>
<dbReference type="KEGG" id="hen:HPSNT_04145"/>
<dbReference type="PATRIC" id="fig|1055530.4.peg.833"/>
<accession>G2MC24</accession>
<evidence type="ECO:0000313" key="2">
    <source>
        <dbReference type="Proteomes" id="UP000008534"/>
    </source>
</evidence>
<dbReference type="AlphaFoldDB" id="G2MC24"/>
<organism evidence="1 2">
    <name type="scientific">Helicobacter pylori SNT49</name>
    <dbReference type="NCBI Taxonomy" id="1055530"/>
    <lineage>
        <taxon>Bacteria</taxon>
        <taxon>Pseudomonadati</taxon>
        <taxon>Campylobacterota</taxon>
        <taxon>Epsilonproteobacteria</taxon>
        <taxon>Campylobacterales</taxon>
        <taxon>Helicobacteraceae</taxon>
        <taxon>Helicobacter</taxon>
    </lineage>
</organism>
<protein>
    <submittedName>
        <fullName evidence="1">Uncharacterized protein</fullName>
    </submittedName>
</protein>
<dbReference type="EMBL" id="CP002983">
    <property type="protein sequence ID" value="AEN16979.1"/>
    <property type="molecule type" value="Genomic_DNA"/>
</dbReference>
<name>G2MC24_HELPX</name>
<reference evidence="1 2" key="1">
    <citation type="submission" date="2011-08" db="EMBL/GenBank/DDBJ databases">
        <authorList>
            <person name="Kersulyte D."/>
            <person name="Choudhury A."/>
            <person name="Mukhopadhyay A.K."/>
            <person name="Nair G.B."/>
            <person name="Berg D.E."/>
        </authorList>
    </citation>
    <scope>NUCLEOTIDE SEQUENCE [LARGE SCALE GENOMIC DNA]</scope>
    <source>
        <strain evidence="2">SNT49</strain>
    </source>
</reference>
<sequence length="45" mass="5049">MQPDESNNRVYADFIKNIPKNIIENIPKNLPKDLGSLCCYLGVGL</sequence>
<proteinExistence type="predicted"/>
<dbReference type="HOGENOM" id="CLU_3200630_0_0_7"/>